<feature type="transmembrane region" description="Helical" evidence="1">
    <location>
        <begin position="20"/>
        <end position="43"/>
    </location>
</feature>
<dbReference type="AlphaFoldDB" id="A0A0F9JCJ3"/>
<gene>
    <name evidence="2" type="ORF">LCGC14_1470170</name>
</gene>
<keyword evidence="1" id="KW-0472">Membrane</keyword>
<reference evidence="2" key="1">
    <citation type="journal article" date="2015" name="Nature">
        <title>Complex archaea that bridge the gap between prokaryotes and eukaryotes.</title>
        <authorList>
            <person name="Spang A."/>
            <person name="Saw J.H."/>
            <person name="Jorgensen S.L."/>
            <person name="Zaremba-Niedzwiedzka K."/>
            <person name="Martijn J."/>
            <person name="Lind A.E."/>
            <person name="van Eijk R."/>
            <person name="Schleper C."/>
            <person name="Guy L."/>
            <person name="Ettema T.J."/>
        </authorList>
    </citation>
    <scope>NUCLEOTIDE SEQUENCE</scope>
</reference>
<organism evidence="2">
    <name type="scientific">marine sediment metagenome</name>
    <dbReference type="NCBI Taxonomy" id="412755"/>
    <lineage>
        <taxon>unclassified sequences</taxon>
        <taxon>metagenomes</taxon>
        <taxon>ecological metagenomes</taxon>
    </lineage>
</organism>
<comment type="caution">
    <text evidence="2">The sequence shown here is derived from an EMBL/GenBank/DDBJ whole genome shotgun (WGS) entry which is preliminary data.</text>
</comment>
<accession>A0A0F9JCJ3</accession>
<evidence type="ECO:0000256" key="1">
    <source>
        <dbReference type="SAM" id="Phobius"/>
    </source>
</evidence>
<name>A0A0F9JCJ3_9ZZZZ</name>
<sequence>MGGAKFMGRDYGTNYTPGDLALGIFFIWTIGGLIISFVLSIIFLPKPNIIIPFSLYFFGLILLFIRYLKIEKKDIKNG</sequence>
<keyword evidence="1" id="KW-0812">Transmembrane</keyword>
<keyword evidence="1" id="KW-1133">Transmembrane helix</keyword>
<protein>
    <submittedName>
        <fullName evidence="2">Uncharacterized protein</fullName>
    </submittedName>
</protein>
<proteinExistence type="predicted"/>
<evidence type="ECO:0000313" key="2">
    <source>
        <dbReference type="EMBL" id="KKM67529.1"/>
    </source>
</evidence>
<dbReference type="EMBL" id="LAZR01010331">
    <property type="protein sequence ID" value="KKM67529.1"/>
    <property type="molecule type" value="Genomic_DNA"/>
</dbReference>
<feature type="transmembrane region" description="Helical" evidence="1">
    <location>
        <begin position="49"/>
        <end position="68"/>
    </location>
</feature>